<proteinExistence type="predicted"/>
<gene>
    <name evidence="2" type="ORF">SAMN02745746_01509</name>
</gene>
<reference evidence="3" key="1">
    <citation type="submission" date="2017-04" db="EMBL/GenBank/DDBJ databases">
        <authorList>
            <person name="Varghese N."/>
            <person name="Submissions S."/>
        </authorList>
    </citation>
    <scope>NUCLEOTIDE SEQUENCE [LARGE SCALE GENOMIC DNA]</scope>
    <source>
        <strain evidence="3">DSM 22618</strain>
    </source>
</reference>
<protein>
    <submittedName>
        <fullName evidence="2">Uncharacterized protein</fullName>
    </submittedName>
</protein>
<dbReference type="Proteomes" id="UP000192920">
    <property type="component" value="Unassembled WGS sequence"/>
</dbReference>
<dbReference type="EMBL" id="FXAG01000006">
    <property type="protein sequence ID" value="SMF13829.1"/>
    <property type="molecule type" value="Genomic_DNA"/>
</dbReference>
<keyword evidence="1" id="KW-1133">Transmembrane helix</keyword>
<organism evidence="2 3">
    <name type="scientific">Pseudogulbenkiania subflava DSM 22618</name>
    <dbReference type="NCBI Taxonomy" id="1123014"/>
    <lineage>
        <taxon>Bacteria</taxon>
        <taxon>Pseudomonadati</taxon>
        <taxon>Pseudomonadota</taxon>
        <taxon>Betaproteobacteria</taxon>
        <taxon>Neisseriales</taxon>
        <taxon>Chromobacteriaceae</taxon>
        <taxon>Pseudogulbenkiania</taxon>
    </lineage>
</organism>
<dbReference type="AlphaFoldDB" id="A0A1Y6BK87"/>
<keyword evidence="1" id="KW-0812">Transmembrane</keyword>
<keyword evidence="3" id="KW-1185">Reference proteome</keyword>
<dbReference type="RefSeq" id="WP_268808239.1">
    <property type="nucleotide sequence ID" value="NZ_FXAG01000006.1"/>
</dbReference>
<sequence>MFTPHDILLSMSLTLGFAVGVLLTAALVWRYCKTRHGQRSTPDE</sequence>
<feature type="transmembrane region" description="Helical" evidence="1">
    <location>
        <begin position="6"/>
        <end position="29"/>
    </location>
</feature>
<keyword evidence="1" id="KW-0472">Membrane</keyword>
<accession>A0A1Y6BK87</accession>
<name>A0A1Y6BK87_9NEIS</name>
<evidence type="ECO:0000313" key="2">
    <source>
        <dbReference type="EMBL" id="SMF13829.1"/>
    </source>
</evidence>
<evidence type="ECO:0000313" key="3">
    <source>
        <dbReference type="Proteomes" id="UP000192920"/>
    </source>
</evidence>
<evidence type="ECO:0000256" key="1">
    <source>
        <dbReference type="SAM" id="Phobius"/>
    </source>
</evidence>